<accession>A0A397JLH9</accession>
<organism evidence="1 2">
    <name type="scientific">Diversispora epigaea</name>
    <dbReference type="NCBI Taxonomy" id="1348612"/>
    <lineage>
        <taxon>Eukaryota</taxon>
        <taxon>Fungi</taxon>
        <taxon>Fungi incertae sedis</taxon>
        <taxon>Mucoromycota</taxon>
        <taxon>Glomeromycotina</taxon>
        <taxon>Glomeromycetes</taxon>
        <taxon>Diversisporales</taxon>
        <taxon>Diversisporaceae</taxon>
        <taxon>Diversispora</taxon>
    </lineage>
</organism>
<name>A0A397JLH9_9GLOM</name>
<reference evidence="1 2" key="1">
    <citation type="submission" date="2018-08" db="EMBL/GenBank/DDBJ databases">
        <title>Genome and evolution of the arbuscular mycorrhizal fungus Diversispora epigaea (formerly Glomus versiforme) and its bacterial endosymbionts.</title>
        <authorList>
            <person name="Sun X."/>
            <person name="Fei Z."/>
            <person name="Harrison M."/>
        </authorList>
    </citation>
    <scope>NUCLEOTIDE SEQUENCE [LARGE SCALE GENOMIC DNA]</scope>
    <source>
        <strain evidence="1 2">IT104</strain>
    </source>
</reference>
<evidence type="ECO:0000313" key="2">
    <source>
        <dbReference type="Proteomes" id="UP000266861"/>
    </source>
</evidence>
<gene>
    <name evidence="1" type="ORF">Glove_18g38</name>
</gene>
<dbReference type="EMBL" id="PQFF01000016">
    <property type="protein sequence ID" value="RHZ89215.1"/>
    <property type="molecule type" value="Genomic_DNA"/>
</dbReference>
<dbReference type="Proteomes" id="UP000266861">
    <property type="component" value="Unassembled WGS sequence"/>
</dbReference>
<comment type="caution">
    <text evidence="1">The sequence shown here is derived from an EMBL/GenBank/DDBJ whole genome shotgun (WGS) entry which is preliminary data.</text>
</comment>
<sequence length="89" mass="10539">MDLSLRIAMRSRSDLYQTTDSVHSNDKLKEESYTKPKENLQHVVIMNYENGKIINSVEKDFSRLGVCIVCIPHFNYDQRIHEHLLLQYK</sequence>
<proteinExistence type="predicted"/>
<evidence type="ECO:0000313" key="1">
    <source>
        <dbReference type="EMBL" id="RHZ89215.1"/>
    </source>
</evidence>
<protein>
    <submittedName>
        <fullName evidence="1">Uncharacterized protein</fullName>
    </submittedName>
</protein>
<dbReference type="AlphaFoldDB" id="A0A397JLH9"/>
<keyword evidence="2" id="KW-1185">Reference proteome</keyword>